<evidence type="ECO:0000256" key="3">
    <source>
        <dbReference type="ARBA" id="ARBA00029814"/>
    </source>
</evidence>
<reference evidence="8 9" key="1">
    <citation type="journal article" date="2023" name="PLoS ONE">
        <title>Cytospora paraplurivora sp. nov. isolated from orchards with fruit tree decline syndrome in Ontario, Canada.</title>
        <authorList>
            <person name="Ilyukhin E."/>
            <person name="Nguyen H.D.T."/>
            <person name="Castle A.J."/>
            <person name="Ellouze W."/>
        </authorList>
    </citation>
    <scope>NUCLEOTIDE SEQUENCE [LARGE SCALE GENOMIC DNA]</scope>
    <source>
        <strain evidence="8 9">FDS-564</strain>
    </source>
</reference>
<dbReference type="Pfam" id="PF01902">
    <property type="entry name" value="Diphthami_syn_2"/>
    <property type="match status" value="1"/>
</dbReference>
<protein>
    <recommendedName>
        <fullName evidence="2">Diphthine--ammonia ligase</fullName>
        <ecNumber evidence="1">6.3.1.14</ecNumber>
    </recommendedName>
    <alternativeName>
        <fullName evidence="3">Diphthamide synthase</fullName>
    </alternativeName>
    <alternativeName>
        <fullName evidence="4">Diphthamide synthetase</fullName>
    </alternativeName>
</protein>
<feature type="compositionally biased region" description="Acidic residues" evidence="6">
    <location>
        <begin position="109"/>
        <end position="124"/>
    </location>
</feature>
<dbReference type="InterPro" id="IPR006175">
    <property type="entry name" value="YjgF/YER057c/UK114"/>
</dbReference>
<dbReference type="Proteomes" id="UP001320245">
    <property type="component" value="Unassembled WGS sequence"/>
</dbReference>
<evidence type="ECO:0000313" key="8">
    <source>
        <dbReference type="EMBL" id="KAK7745073.1"/>
    </source>
</evidence>
<organism evidence="8 9">
    <name type="scientific">Cytospora paraplurivora</name>
    <dbReference type="NCBI Taxonomy" id="2898453"/>
    <lineage>
        <taxon>Eukaryota</taxon>
        <taxon>Fungi</taxon>
        <taxon>Dikarya</taxon>
        <taxon>Ascomycota</taxon>
        <taxon>Pezizomycotina</taxon>
        <taxon>Sordariomycetes</taxon>
        <taxon>Sordariomycetidae</taxon>
        <taxon>Diaporthales</taxon>
        <taxon>Cytosporaceae</taxon>
        <taxon>Cytospora</taxon>
    </lineage>
</organism>
<dbReference type="CDD" id="cd06155">
    <property type="entry name" value="eu_AANH_C_1"/>
    <property type="match status" value="1"/>
</dbReference>
<evidence type="ECO:0000313" key="9">
    <source>
        <dbReference type="Proteomes" id="UP001320245"/>
    </source>
</evidence>
<dbReference type="SUPFAM" id="SSF55298">
    <property type="entry name" value="YjgF-like"/>
    <property type="match status" value="2"/>
</dbReference>
<feature type="domain" description="Diphthamide synthase" evidence="7">
    <location>
        <begin position="185"/>
        <end position="349"/>
    </location>
</feature>
<dbReference type="Gene3D" id="3.90.1490.10">
    <property type="entry name" value="putative n-type atp pyrophosphatase, domain 2"/>
    <property type="match status" value="1"/>
</dbReference>
<keyword evidence="9" id="KW-1185">Reference proteome</keyword>
<comment type="caution">
    <text evidence="8">The sequence shown here is derived from an EMBL/GenBank/DDBJ whole genome shotgun (WGS) entry which is preliminary data.</text>
</comment>
<proteinExistence type="predicted"/>
<dbReference type="AlphaFoldDB" id="A0AAN9UKL4"/>
<dbReference type="InterPro" id="IPR014729">
    <property type="entry name" value="Rossmann-like_a/b/a_fold"/>
</dbReference>
<feature type="compositionally biased region" description="Acidic residues" evidence="6">
    <location>
        <begin position="669"/>
        <end position="681"/>
    </location>
</feature>
<dbReference type="InterPro" id="IPR030662">
    <property type="entry name" value="DPH6/MJ0570"/>
</dbReference>
<accession>A0AAN9UKL4</accession>
<dbReference type="Gene3D" id="3.30.1330.40">
    <property type="entry name" value="RutC-like"/>
    <property type="match status" value="2"/>
</dbReference>
<name>A0AAN9UKL4_9PEZI</name>
<comment type="catalytic activity">
    <reaction evidence="5">
        <text>diphthine-[translation elongation factor 2] + NH4(+) + ATP = diphthamide-[translation elongation factor 2] + AMP + diphosphate + H(+)</text>
        <dbReference type="Rhea" id="RHEA:19753"/>
        <dbReference type="Rhea" id="RHEA-COMP:10172"/>
        <dbReference type="Rhea" id="RHEA-COMP:10174"/>
        <dbReference type="ChEBI" id="CHEBI:15378"/>
        <dbReference type="ChEBI" id="CHEBI:16692"/>
        <dbReference type="ChEBI" id="CHEBI:28938"/>
        <dbReference type="ChEBI" id="CHEBI:30616"/>
        <dbReference type="ChEBI" id="CHEBI:33019"/>
        <dbReference type="ChEBI" id="CHEBI:82696"/>
        <dbReference type="ChEBI" id="CHEBI:456215"/>
        <dbReference type="EC" id="6.3.1.14"/>
    </reaction>
</comment>
<evidence type="ECO:0000259" key="7">
    <source>
        <dbReference type="Pfam" id="PF01902"/>
    </source>
</evidence>
<evidence type="ECO:0000256" key="4">
    <source>
        <dbReference type="ARBA" id="ARBA00031552"/>
    </source>
</evidence>
<evidence type="ECO:0000256" key="1">
    <source>
        <dbReference type="ARBA" id="ARBA00012089"/>
    </source>
</evidence>
<dbReference type="PANTHER" id="PTHR12196:SF2">
    <property type="entry name" value="DIPHTHINE--AMMONIA LIGASE"/>
    <property type="match status" value="1"/>
</dbReference>
<dbReference type="Gene3D" id="3.40.50.620">
    <property type="entry name" value="HUPs"/>
    <property type="match status" value="1"/>
</dbReference>
<dbReference type="InterPro" id="IPR002761">
    <property type="entry name" value="Diphthami_syn_dom"/>
</dbReference>
<dbReference type="GO" id="GO:0017178">
    <property type="term" value="F:diphthine-ammonia ligase activity"/>
    <property type="evidence" value="ECO:0007669"/>
    <property type="project" value="UniProtKB-EC"/>
</dbReference>
<gene>
    <name evidence="8" type="ORF">SLS53_003308</name>
</gene>
<dbReference type="CDD" id="cd06156">
    <property type="entry name" value="eu_AANH_C_2"/>
    <property type="match status" value="1"/>
</dbReference>
<dbReference type="InterPro" id="IPR035959">
    <property type="entry name" value="RutC-like_sf"/>
</dbReference>
<dbReference type="PANTHER" id="PTHR12196">
    <property type="entry name" value="DOMAIN OF UNKNOWN FUNCTION 71 DUF71 -CONTAINING PROTEIN"/>
    <property type="match status" value="1"/>
</dbReference>
<feature type="compositionally biased region" description="Basic and acidic residues" evidence="6">
    <location>
        <begin position="90"/>
        <end position="105"/>
    </location>
</feature>
<feature type="region of interest" description="Disordered" evidence="6">
    <location>
        <begin position="47"/>
        <end position="77"/>
    </location>
</feature>
<evidence type="ECO:0000256" key="5">
    <source>
        <dbReference type="ARBA" id="ARBA00048108"/>
    </source>
</evidence>
<dbReference type="SUPFAM" id="SSF52402">
    <property type="entry name" value="Adenine nucleotide alpha hydrolases-like"/>
    <property type="match status" value="1"/>
</dbReference>
<dbReference type="EC" id="6.3.1.14" evidence="1"/>
<feature type="region of interest" description="Disordered" evidence="6">
    <location>
        <begin position="90"/>
        <end position="124"/>
    </location>
</feature>
<dbReference type="GO" id="GO:0017183">
    <property type="term" value="P:protein histidyl modification to diphthamide"/>
    <property type="evidence" value="ECO:0007669"/>
    <property type="project" value="TreeGrafter"/>
</dbReference>
<dbReference type="EMBL" id="JAJSPL020000009">
    <property type="protein sequence ID" value="KAK7745073.1"/>
    <property type="molecule type" value="Genomic_DNA"/>
</dbReference>
<dbReference type="Pfam" id="PF01042">
    <property type="entry name" value="Ribonuc_L-PSP"/>
    <property type="match status" value="1"/>
</dbReference>
<feature type="region of interest" description="Disordered" evidence="6">
    <location>
        <begin position="663"/>
        <end position="685"/>
    </location>
</feature>
<sequence>MAVAGAAPGVSPGNGGLNVIALVSGGKDSFFSALHCLENGHRLVALANLHPPSPPPRGTSSRAAETGSGGDIRGAAGLSPDLGLAKLDLGAEGKHDGENPRRPDGADAGVDDGDDDDDDDEDEETDLNSFMYQTVGHQVIPLYAEATGIPLYRRPILGGAVQHGRDYSSSTAAAAAAAAAAEGEGKGDLDDETESMIPLLREVMRNHPEANALSAGAILSTYQRTRVESVAVRLGLTPLAYLWRYPFLPRPAGAPEDDEAQLLVDMAAAGLEARIVKVASGGLDEEFLWENVAGARGVMRLKRAMGRFGASLESGAVLGEGGEFETLVVDGPPGLFKKRIVVDEDDKMVIREGRGAAWMKIQRASLEEKPSGDEGGRGFVVRRPGLLDGRFSAALGRIMTAGGSDEVEDPKNDSVSCEKFPLPTESSSNLQTWVVTRPVDDAVTDLSIEGETELLVEDIRNRLHHHNLPPSSIISTIVSLRRMSDFPAINKIYGSLFTEPNPPSRVTISCGDLLPQHTNIAIYLTVQPAKTDRQGLHVQGRSYWAPANIGPYSQAITFPIHNPLDSGEGGGGGPRVVHIAGQIPLVPASMELPTTEDGGGFELQLALSLQHLWRIGIAMGVQWWTSAAVYFPRNGAKQQAGDALTAREKALLAWRAWEAAHGYGLSPEGGDDEDEDDDGPDLWDRKFNPAYMSYGGTGGAEEERPKLPDYSVLQREDDDDEEEEGGGKKPVPFLFAAEVDELPRSAEAEWHAHAGLSHVRPAGSSESAAEAAIYNQTYDTELGRYRVHHCALLSDTDISTHSTVAIEIDHARSTAGSLDETIGATNKLLGTSTRRVEPSGEGSSPVPYLLYVDASIFGREQIASAVRKQGLAVIPCASIYGGARGVKLAVVALYRNTSSRE</sequence>
<evidence type="ECO:0000256" key="2">
    <source>
        <dbReference type="ARBA" id="ARBA00018426"/>
    </source>
</evidence>
<evidence type="ECO:0000256" key="6">
    <source>
        <dbReference type="SAM" id="MobiDB-lite"/>
    </source>
</evidence>
<dbReference type="CDD" id="cd01994">
    <property type="entry name" value="AANH_PF0828-like"/>
    <property type="match status" value="1"/>
</dbReference>